<dbReference type="Gene3D" id="6.10.340.10">
    <property type="match status" value="1"/>
</dbReference>
<evidence type="ECO:0000259" key="9">
    <source>
        <dbReference type="PROSITE" id="PS50885"/>
    </source>
</evidence>
<dbReference type="PROSITE" id="PS50885">
    <property type="entry name" value="HAMP"/>
    <property type="match status" value="1"/>
</dbReference>
<organism evidence="10 11">
    <name type="scientific">Mesobacillus subterraneus</name>
    <dbReference type="NCBI Taxonomy" id="285983"/>
    <lineage>
        <taxon>Bacteria</taxon>
        <taxon>Bacillati</taxon>
        <taxon>Bacillota</taxon>
        <taxon>Bacilli</taxon>
        <taxon>Bacillales</taxon>
        <taxon>Bacillaceae</taxon>
        <taxon>Mesobacillus</taxon>
    </lineage>
</organism>
<evidence type="ECO:0000256" key="3">
    <source>
        <dbReference type="ARBA" id="ARBA00023136"/>
    </source>
</evidence>
<comment type="similarity">
    <text evidence="5">Belongs to the methyl-accepting chemotaxis (MCP) protein family.</text>
</comment>
<feature type="domain" description="HAMP" evidence="9">
    <location>
        <begin position="103"/>
        <end position="156"/>
    </location>
</feature>
<comment type="caution">
    <text evidence="10">The sequence shown here is derived from an EMBL/GenBank/DDBJ whole genome shotgun (WGS) entry which is preliminary data.</text>
</comment>
<dbReference type="CDD" id="cd11386">
    <property type="entry name" value="MCP_signal"/>
    <property type="match status" value="1"/>
</dbReference>
<feature type="transmembrane region" description="Helical" evidence="7">
    <location>
        <begin position="83"/>
        <end position="102"/>
    </location>
</feature>
<dbReference type="Proteomes" id="UP000032512">
    <property type="component" value="Unassembled WGS sequence"/>
</dbReference>
<dbReference type="InterPro" id="IPR004089">
    <property type="entry name" value="MCPsignal_dom"/>
</dbReference>
<keyword evidence="7" id="KW-0812">Transmembrane</keyword>
<comment type="subcellular location">
    <subcellularLocation>
        <location evidence="1">Cell membrane</location>
    </subcellularLocation>
</comment>
<evidence type="ECO:0000259" key="8">
    <source>
        <dbReference type="PROSITE" id="PS50111"/>
    </source>
</evidence>
<proteinExistence type="inferred from homology"/>
<dbReference type="Pfam" id="PF00672">
    <property type="entry name" value="HAMP"/>
    <property type="match status" value="1"/>
</dbReference>
<accession>A0A0D6ZF23</accession>
<dbReference type="GO" id="GO:0005886">
    <property type="term" value="C:plasma membrane"/>
    <property type="evidence" value="ECO:0007669"/>
    <property type="project" value="UniProtKB-SubCell"/>
</dbReference>
<dbReference type="SUPFAM" id="SSF58104">
    <property type="entry name" value="Methyl-accepting chemotaxis protein (MCP) signaling domain"/>
    <property type="match status" value="1"/>
</dbReference>
<reference evidence="10 11" key="1">
    <citation type="submission" date="2015-01" db="EMBL/GenBank/DDBJ databases">
        <title>Draft genome sequences of the supercritical CO2 tolerant bacteria Bacillus subterraneus MITOT1 and Bacillus cereus MIT0214.</title>
        <authorList>
            <person name="Peet K.C."/>
            <person name="Thompson J.R."/>
        </authorList>
    </citation>
    <scope>NUCLEOTIDE SEQUENCE [LARGE SCALE GENOMIC DNA]</scope>
    <source>
        <strain evidence="10 11">MITOT1</strain>
    </source>
</reference>
<dbReference type="PANTHER" id="PTHR32089:SF112">
    <property type="entry name" value="LYSOZYME-LIKE PROTEIN-RELATED"/>
    <property type="match status" value="1"/>
</dbReference>
<evidence type="ECO:0000256" key="2">
    <source>
        <dbReference type="ARBA" id="ARBA00022475"/>
    </source>
</evidence>
<feature type="transmembrane region" description="Helical" evidence="7">
    <location>
        <begin position="12"/>
        <end position="29"/>
    </location>
</feature>
<dbReference type="CDD" id="cd06225">
    <property type="entry name" value="HAMP"/>
    <property type="match status" value="1"/>
</dbReference>
<evidence type="ECO:0000256" key="7">
    <source>
        <dbReference type="SAM" id="Phobius"/>
    </source>
</evidence>
<evidence type="ECO:0000313" key="10">
    <source>
        <dbReference type="EMBL" id="KIY23213.1"/>
    </source>
</evidence>
<protein>
    <recommendedName>
        <fullName evidence="12">Methyl-accepting chemotaxis protein</fullName>
    </recommendedName>
</protein>
<dbReference type="PANTHER" id="PTHR32089">
    <property type="entry name" value="METHYL-ACCEPTING CHEMOTAXIS PROTEIN MCPB"/>
    <property type="match status" value="1"/>
</dbReference>
<dbReference type="GO" id="GO:0007165">
    <property type="term" value="P:signal transduction"/>
    <property type="evidence" value="ECO:0007669"/>
    <property type="project" value="UniProtKB-KW"/>
</dbReference>
<dbReference type="InterPro" id="IPR003660">
    <property type="entry name" value="HAMP_dom"/>
</dbReference>
<name>A0A0D6ZF23_9BACI</name>
<sequence>MKNVSVKTKLVIGFSAILLIFVGGFFILLNELHTINMDFTKIHQDMNVLQQLNLNENGEIATRDVVSSIGNGENNVASSINTLYSILVVAVLVSFLVIFYITRLLTKPINEMVLVAKQISSGNLRVEELDENRKDEMGALSKTINSMSKSLRLLISKIHEMSGNVTASIEEISATSTKLQSATKQVTSVMEEVASSTENLSKGAQEGAKSIEDMNTRILSVVDKTIKVAGNSVDMKKAADEGNHSIQKVIDQMQLIHSSVENTANTISFLGKRSNEIGEIVSVINGISDQTNLLALNASIEAARAGEHGKGFSVVAEEVRKLAEESKQSAGKIAGLIALIQKESSESIQNMTETKQEVTNGEGVVHQAKHSFEIILDKIHEITDELQEISAVTEEVSAGTDEVAATVNYTSKTTKQTAESILNISELSQGHYASIEDISCSITQLTNMADELEELIGNFKI</sequence>
<evidence type="ECO:0000256" key="5">
    <source>
        <dbReference type="ARBA" id="ARBA00029447"/>
    </source>
</evidence>
<dbReference type="PATRIC" id="fig|285983.3.peg.3244"/>
<evidence type="ECO:0000256" key="1">
    <source>
        <dbReference type="ARBA" id="ARBA00004236"/>
    </source>
</evidence>
<keyword evidence="11" id="KW-1185">Reference proteome</keyword>
<dbReference type="Pfam" id="PF00015">
    <property type="entry name" value="MCPsignal"/>
    <property type="match status" value="1"/>
</dbReference>
<dbReference type="SMART" id="SM00283">
    <property type="entry name" value="MA"/>
    <property type="match status" value="1"/>
</dbReference>
<dbReference type="RefSeq" id="WP_044391493.1">
    <property type="nucleotide sequence ID" value="NZ_JXIQ01000023.1"/>
</dbReference>
<keyword evidence="2" id="KW-1003">Cell membrane</keyword>
<feature type="domain" description="Methyl-accepting transducer" evidence="8">
    <location>
        <begin position="175"/>
        <end position="411"/>
    </location>
</feature>
<evidence type="ECO:0000256" key="4">
    <source>
        <dbReference type="ARBA" id="ARBA00023224"/>
    </source>
</evidence>
<dbReference type="EMBL" id="JXIQ01000023">
    <property type="protein sequence ID" value="KIY23213.1"/>
    <property type="molecule type" value="Genomic_DNA"/>
</dbReference>
<dbReference type="Gene3D" id="1.10.287.950">
    <property type="entry name" value="Methyl-accepting chemotaxis protein"/>
    <property type="match status" value="1"/>
</dbReference>
<gene>
    <name evidence="10" type="ORF">UB32_04310</name>
</gene>
<keyword evidence="3 7" id="KW-0472">Membrane</keyword>
<evidence type="ECO:0000313" key="11">
    <source>
        <dbReference type="Proteomes" id="UP000032512"/>
    </source>
</evidence>
<keyword evidence="4 6" id="KW-0807">Transducer</keyword>
<dbReference type="AlphaFoldDB" id="A0A0D6ZF23"/>
<evidence type="ECO:0000256" key="6">
    <source>
        <dbReference type="PROSITE-ProRule" id="PRU00284"/>
    </source>
</evidence>
<dbReference type="SMART" id="SM00304">
    <property type="entry name" value="HAMP"/>
    <property type="match status" value="1"/>
</dbReference>
<keyword evidence="7" id="KW-1133">Transmembrane helix</keyword>
<dbReference type="PROSITE" id="PS50111">
    <property type="entry name" value="CHEMOTAXIS_TRANSDUC_2"/>
    <property type="match status" value="1"/>
</dbReference>
<evidence type="ECO:0008006" key="12">
    <source>
        <dbReference type="Google" id="ProtNLM"/>
    </source>
</evidence>